<dbReference type="GO" id="GO:0000902">
    <property type="term" value="P:cell morphogenesis"/>
    <property type="evidence" value="ECO:0007669"/>
    <property type="project" value="InterPro"/>
</dbReference>
<evidence type="ECO:0000313" key="13">
    <source>
        <dbReference type="Proteomes" id="UP001431572"/>
    </source>
</evidence>
<dbReference type="EMBL" id="CP128400">
    <property type="protein sequence ID" value="WJW68886.1"/>
    <property type="molecule type" value="Genomic_DNA"/>
</dbReference>
<evidence type="ECO:0000256" key="1">
    <source>
        <dbReference type="ARBA" id="ARBA00006291"/>
    </source>
</evidence>
<dbReference type="InterPro" id="IPR007874">
    <property type="entry name" value="MinC_N"/>
</dbReference>
<name>A0A8T7M9Z2_9CHLR</name>
<evidence type="ECO:0000256" key="2">
    <source>
        <dbReference type="ARBA" id="ARBA00022618"/>
    </source>
</evidence>
<dbReference type="GO" id="GO:0000917">
    <property type="term" value="P:division septum assembly"/>
    <property type="evidence" value="ECO:0007669"/>
    <property type="project" value="UniProtKB-KW"/>
</dbReference>
<evidence type="ECO:0000259" key="8">
    <source>
        <dbReference type="Pfam" id="PF03775"/>
    </source>
</evidence>
<dbReference type="InterPro" id="IPR013033">
    <property type="entry name" value="MinC"/>
</dbReference>
<evidence type="ECO:0000256" key="4">
    <source>
        <dbReference type="ARBA" id="ARBA00023306"/>
    </source>
</evidence>
<dbReference type="RefSeq" id="WP_341470791.1">
    <property type="nucleotide sequence ID" value="NZ_CP128400.1"/>
</dbReference>
<evidence type="ECO:0000256" key="6">
    <source>
        <dbReference type="ARBA" id="ARBA00046874"/>
    </source>
</evidence>
<dbReference type="Pfam" id="PF05209">
    <property type="entry name" value="MinC_N"/>
    <property type="match status" value="1"/>
</dbReference>
<dbReference type="AlphaFoldDB" id="A0A8T7M9Z2"/>
<dbReference type="Gene3D" id="2.160.20.70">
    <property type="match status" value="1"/>
</dbReference>
<keyword evidence="2 7" id="KW-0132">Cell division</keyword>
<dbReference type="GO" id="GO:1901891">
    <property type="term" value="P:regulation of cell septum assembly"/>
    <property type="evidence" value="ECO:0007669"/>
    <property type="project" value="InterPro"/>
</dbReference>
<evidence type="ECO:0000256" key="3">
    <source>
        <dbReference type="ARBA" id="ARBA00023210"/>
    </source>
</evidence>
<gene>
    <name evidence="7 10" type="primary">minC</name>
    <name evidence="10" type="ORF">HXX08_24110</name>
    <name evidence="11" type="ORF">OZ401_004508</name>
</gene>
<keyword evidence="4 7" id="KW-0131">Cell cycle</keyword>
<dbReference type="Gene3D" id="3.30.160.540">
    <property type="match status" value="1"/>
</dbReference>
<evidence type="ECO:0000259" key="9">
    <source>
        <dbReference type="Pfam" id="PF05209"/>
    </source>
</evidence>
<dbReference type="InterPro" id="IPR005526">
    <property type="entry name" value="Septum_form_inhib_MinC_C"/>
</dbReference>
<comment type="function">
    <text evidence="5 7">Cell division inhibitor that blocks the formation of polar Z ring septums. Rapidly oscillates between the poles of the cell to destabilize FtsZ filaments that have formed before they mature into polar Z rings. Prevents FtsZ polymerization.</text>
</comment>
<dbReference type="Proteomes" id="UP001431572">
    <property type="component" value="Chromosome 2"/>
</dbReference>
<feature type="domain" description="Septum formation inhibitor MinC N-terminal" evidence="9">
    <location>
        <begin position="12"/>
        <end position="82"/>
    </location>
</feature>
<evidence type="ECO:0000256" key="5">
    <source>
        <dbReference type="ARBA" id="ARBA00025606"/>
    </source>
</evidence>
<protein>
    <recommendedName>
        <fullName evidence="7">Probable septum site-determining protein MinC</fullName>
    </recommendedName>
</protein>
<dbReference type="EMBL" id="JACATZ010000003">
    <property type="protein sequence ID" value="NWJ48957.1"/>
    <property type="molecule type" value="Genomic_DNA"/>
</dbReference>
<reference evidence="11" key="2">
    <citation type="journal article" date="2024" name="Nature">
        <title>Anoxygenic phototroph of the Chloroflexota uses a type I reaction centre.</title>
        <authorList>
            <person name="Tsuji J.M."/>
            <person name="Shaw N.A."/>
            <person name="Nagashima S."/>
            <person name="Venkiteswaran J.J."/>
            <person name="Schiff S.L."/>
            <person name="Watanabe T."/>
            <person name="Fukui M."/>
            <person name="Hanada S."/>
            <person name="Tank M."/>
            <person name="Neufeld J.D."/>
        </authorList>
    </citation>
    <scope>NUCLEOTIDE SEQUENCE</scope>
    <source>
        <strain evidence="11">L227-S17</strain>
    </source>
</reference>
<dbReference type="Proteomes" id="UP000521676">
    <property type="component" value="Unassembled WGS sequence"/>
</dbReference>
<proteinExistence type="inferred from homology"/>
<organism evidence="10 12">
    <name type="scientific">Candidatus Chlorohelix allophototropha</name>
    <dbReference type="NCBI Taxonomy" id="3003348"/>
    <lineage>
        <taxon>Bacteria</taxon>
        <taxon>Bacillati</taxon>
        <taxon>Chloroflexota</taxon>
        <taxon>Chloroflexia</taxon>
        <taxon>Candidatus Chloroheliales</taxon>
        <taxon>Candidatus Chloroheliaceae</taxon>
        <taxon>Candidatus Chlorohelix</taxon>
    </lineage>
</organism>
<comment type="similarity">
    <text evidence="1 7">Belongs to the MinC family.</text>
</comment>
<evidence type="ECO:0000256" key="7">
    <source>
        <dbReference type="HAMAP-Rule" id="MF_00267"/>
    </source>
</evidence>
<accession>A0A8T7M9Z2</accession>
<feature type="domain" description="Septum formation inhibitor MinC C-terminal" evidence="8">
    <location>
        <begin position="135"/>
        <end position="236"/>
    </location>
</feature>
<dbReference type="SUPFAM" id="SSF63848">
    <property type="entry name" value="Cell-division inhibitor MinC, C-terminal domain"/>
    <property type="match status" value="1"/>
</dbReference>
<dbReference type="Pfam" id="PF03775">
    <property type="entry name" value="MinC_C"/>
    <property type="match status" value="1"/>
</dbReference>
<dbReference type="PANTHER" id="PTHR34108:SF1">
    <property type="entry name" value="SEPTUM SITE-DETERMINING PROTEIN MINC"/>
    <property type="match status" value="1"/>
</dbReference>
<dbReference type="PANTHER" id="PTHR34108">
    <property type="entry name" value="SEPTUM SITE-DETERMINING PROTEIN MINC"/>
    <property type="match status" value="1"/>
</dbReference>
<reference evidence="10 12" key="1">
    <citation type="submission" date="2020-06" db="EMBL/GenBank/DDBJ databases">
        <title>Anoxygenic phototrophic Chloroflexota member uses a Type I reaction center.</title>
        <authorList>
            <person name="Tsuji J.M."/>
            <person name="Shaw N.A."/>
            <person name="Nagashima S."/>
            <person name="Venkiteswaran J."/>
            <person name="Schiff S.L."/>
            <person name="Hanada S."/>
            <person name="Tank M."/>
            <person name="Neufeld J.D."/>
        </authorList>
    </citation>
    <scope>NUCLEOTIDE SEQUENCE [LARGE SCALE GENOMIC DNA]</scope>
    <source>
        <strain evidence="10">L227-S17</strain>
    </source>
</reference>
<dbReference type="InterPro" id="IPR016098">
    <property type="entry name" value="CAP/MinC_C"/>
</dbReference>
<dbReference type="InterPro" id="IPR036145">
    <property type="entry name" value="MinC_C_sf"/>
</dbReference>
<evidence type="ECO:0000313" key="12">
    <source>
        <dbReference type="Proteomes" id="UP000521676"/>
    </source>
</evidence>
<dbReference type="NCBIfam" id="TIGR01222">
    <property type="entry name" value="minC"/>
    <property type="match status" value="1"/>
</dbReference>
<evidence type="ECO:0000313" key="10">
    <source>
        <dbReference type="EMBL" id="NWJ48957.1"/>
    </source>
</evidence>
<comment type="subunit">
    <text evidence="6 7">Interacts with MinD and FtsZ.</text>
</comment>
<keyword evidence="3 7" id="KW-0717">Septation</keyword>
<sequence>MAPGSDKKNTAVTIKGNAGGLLVRFLDDEEYHFSQLLNEFEARLKQSGKFFLRANTSVDLGRRELDQSDLELLQGLMARYEIKLEKIISGSNATRSVARHVGIEYVLPNRENTRLPLQTSRETTGASFDNAEALFVRRTLRSGQLLKHHGDICLLGDLNPGAQITAGGNVIVWGTVHGVIEAGLDASPEQETVVCALQLTPTLLRIGEVVARAPETRSRNYHPEIARVSNGSIVIEQWKPPRK</sequence>
<dbReference type="HAMAP" id="MF_00267">
    <property type="entry name" value="MinC"/>
    <property type="match status" value="1"/>
</dbReference>
<evidence type="ECO:0000313" key="11">
    <source>
        <dbReference type="EMBL" id="WJW68886.1"/>
    </source>
</evidence>
<keyword evidence="13" id="KW-1185">Reference proteome</keyword>
<dbReference type="GO" id="GO:0051302">
    <property type="term" value="P:regulation of cell division"/>
    <property type="evidence" value="ECO:0007669"/>
    <property type="project" value="InterPro"/>
</dbReference>